<dbReference type="Pfam" id="PF22907">
    <property type="entry name" value="Ams1-like_1st"/>
    <property type="match status" value="1"/>
</dbReference>
<dbReference type="InterPro" id="IPR041147">
    <property type="entry name" value="GH38_C"/>
</dbReference>
<dbReference type="Gene3D" id="2.70.98.30">
    <property type="entry name" value="Golgi alpha-mannosidase II, domain 4"/>
    <property type="match status" value="1"/>
</dbReference>
<dbReference type="GO" id="GO:0009313">
    <property type="term" value="P:oligosaccharide catabolic process"/>
    <property type="evidence" value="ECO:0007669"/>
    <property type="project" value="TreeGrafter"/>
</dbReference>
<sequence>MHDNRLITEARLERFVAEFLTPALYRRVSPLQVSTWEVPGEPVPAAEALAASYAPVVVPHQWGRPWSTVWFRGVGAVPADWFDEQGRLPAATRIEVVVDLGFFGDRPGFQAEGLGYLPDGTILKAVSPRAAYLPWTGAAGSEVDVFVEAAANPDVAGDYDFLPTPFGSRDTAPDAPLYTLREFAVGLLDETVWALTRDVWTLDGLMRELSPENPRRHRILRALERMMDIADPADIAGTADAARAALAEVLASPAHASSHDIVAIGHAHIDSAWLWPFRETIRKCARTFSNVVALMDEHPEFRFACSSAQQLAWIKEHYPALFGRIKEKVATGQFIPVGGMWVEPDINMPGGEAMARQFVAGKRFFLEEFGVDTQEVWVPDTFGYSAALPQIIAASGSKWFVTQKISWNQTNQMPHHTFLWEGIDGTRILTHFPSADTYISELSGAEVAHAERSFREAGSSTVSLIPFGWGDGGGGPTREMIAAAARLRSLEGSPTVTIDSPQRFFERVEAEYPDPPVWSGELYLELHRGSLTSQHQTKQGNRRSEHLLREAELWAATAAIREGVEYPYAELDNSWHTVLLNQFHDVLPGCSIAWVYQDVERMYAEVADSAERIIAESVAALVGDGERMLTLNPRPQSDHGVAALGIAAADATSPTPTVQEENGTFILDNGVVRAVIDERGLLVSLVDAASGRESIAPGAAGNLLQLFRDIPNKWDAWDIDEHYRRSGVDLDQVESIHAAHEDDGVAVVVERVFGDSRLVETLRLRSGAASLELDFDIDWRERRQLLKLAFPLDVHADRSAAETQFGHVFRPTHTNTSWDAARFEISAHRWIHVAEPGYGVAIANESTYGHDVSRATRADGGSTTTVRLSLLRAPVFPDPEADLGRHHLQVAIRPGAGIREAVDEGYRQNLPVRTAFGTRDVAPLVRVSHPAVRVESVKLAEDRSGDLIVRLYESEGTRATTDIAFDVAGIGSIRTVDLLERDVQPPVGSTFTASGACITLRPFQLLTLRLPREVPQEQ</sequence>
<dbReference type="InterPro" id="IPR028995">
    <property type="entry name" value="Glyco_hydro_57/38_cen_sf"/>
</dbReference>
<dbReference type="FunFam" id="1.20.1270.50:FF:000004">
    <property type="entry name" value="alpha-mannosidase 2C1 isoform X1"/>
    <property type="match status" value="1"/>
</dbReference>
<keyword evidence="4 6" id="KW-0326">Glycosidase</keyword>
<evidence type="ECO:0000256" key="3">
    <source>
        <dbReference type="ARBA" id="ARBA00022801"/>
    </source>
</evidence>
<dbReference type="Gene3D" id="3.20.110.10">
    <property type="entry name" value="Glycoside hydrolase 38, N terminal domain"/>
    <property type="match status" value="1"/>
</dbReference>
<dbReference type="SMART" id="SM00872">
    <property type="entry name" value="Alpha-mann_mid"/>
    <property type="match status" value="1"/>
</dbReference>
<dbReference type="InterPro" id="IPR011330">
    <property type="entry name" value="Glyco_hydro/deAcase_b/a-brl"/>
</dbReference>
<dbReference type="SUPFAM" id="SSF74650">
    <property type="entry name" value="Galactose mutarotase-like"/>
    <property type="match status" value="1"/>
</dbReference>
<organism evidence="6 7">
    <name type="scientific">Microbacterium natoriense</name>
    <dbReference type="NCBI Taxonomy" id="284570"/>
    <lineage>
        <taxon>Bacteria</taxon>
        <taxon>Bacillati</taxon>
        <taxon>Actinomycetota</taxon>
        <taxon>Actinomycetes</taxon>
        <taxon>Micrococcales</taxon>
        <taxon>Microbacteriaceae</taxon>
        <taxon>Microbacterium</taxon>
    </lineage>
</organism>
<evidence type="ECO:0000256" key="4">
    <source>
        <dbReference type="ARBA" id="ARBA00023295"/>
    </source>
</evidence>
<dbReference type="FunFam" id="3.20.110.10:FF:000002">
    <property type="entry name" value="alpha-mannosidase 2C1 isoform X1"/>
    <property type="match status" value="1"/>
</dbReference>
<dbReference type="PANTHER" id="PTHR46017">
    <property type="entry name" value="ALPHA-MANNOSIDASE 2C1"/>
    <property type="match status" value="1"/>
</dbReference>
<dbReference type="Gene3D" id="1.20.1270.50">
    <property type="entry name" value="Glycoside hydrolase family 38, central domain"/>
    <property type="match status" value="1"/>
</dbReference>
<dbReference type="RefSeq" id="WP_307293592.1">
    <property type="nucleotide sequence ID" value="NZ_JAUSXV010000001.1"/>
</dbReference>
<dbReference type="PANTHER" id="PTHR46017:SF1">
    <property type="entry name" value="ALPHA-MANNOSIDASE 2C1"/>
    <property type="match status" value="1"/>
</dbReference>
<dbReference type="Pfam" id="PF09261">
    <property type="entry name" value="Alpha-mann_mid"/>
    <property type="match status" value="1"/>
</dbReference>
<dbReference type="Pfam" id="PF01074">
    <property type="entry name" value="Glyco_hydro_38N"/>
    <property type="match status" value="1"/>
</dbReference>
<feature type="domain" description="Glycoside hydrolase family 38 central" evidence="5">
    <location>
        <begin position="525"/>
        <end position="603"/>
    </location>
</feature>
<evidence type="ECO:0000313" key="7">
    <source>
        <dbReference type="Proteomes" id="UP001244427"/>
    </source>
</evidence>
<dbReference type="Pfam" id="PF07748">
    <property type="entry name" value="Glyco_hydro_38C"/>
    <property type="match status" value="1"/>
</dbReference>
<reference evidence="6 7" key="1">
    <citation type="submission" date="2023-07" db="EMBL/GenBank/DDBJ databases">
        <title>Comparative genomics of wheat-associated soil bacteria to identify genetic determinants of phenazine resistance.</title>
        <authorList>
            <person name="Mouncey N."/>
        </authorList>
    </citation>
    <scope>NUCLEOTIDE SEQUENCE [LARGE SCALE GENOMIC DNA]</scope>
    <source>
        <strain evidence="6 7">W4I9-1</strain>
    </source>
</reference>
<dbReference type="EC" id="3.2.1.24" evidence="6"/>
<dbReference type="AlphaFoldDB" id="A0AAW8ETA2"/>
<keyword evidence="2" id="KW-0479">Metal-binding</keyword>
<dbReference type="InterPro" id="IPR011013">
    <property type="entry name" value="Gal_mutarotase_sf_dom"/>
</dbReference>
<dbReference type="CDD" id="cd10789">
    <property type="entry name" value="GH38N_AMII_ER_cytosolic"/>
    <property type="match status" value="1"/>
</dbReference>
<keyword evidence="7" id="KW-1185">Reference proteome</keyword>
<evidence type="ECO:0000256" key="1">
    <source>
        <dbReference type="ARBA" id="ARBA00009792"/>
    </source>
</evidence>
<dbReference type="InterPro" id="IPR037094">
    <property type="entry name" value="Glyco_hydro_38_cen_sf"/>
</dbReference>
<dbReference type="InterPro" id="IPR000602">
    <property type="entry name" value="Glyco_hydro_38_N"/>
</dbReference>
<evidence type="ECO:0000259" key="5">
    <source>
        <dbReference type="SMART" id="SM00872"/>
    </source>
</evidence>
<evidence type="ECO:0000256" key="2">
    <source>
        <dbReference type="ARBA" id="ARBA00022723"/>
    </source>
</evidence>
<dbReference type="SUPFAM" id="SSF88688">
    <property type="entry name" value="Families 57/38 glycoside transferase middle domain"/>
    <property type="match status" value="1"/>
</dbReference>
<dbReference type="SUPFAM" id="SSF88713">
    <property type="entry name" value="Glycoside hydrolase/deacetylase"/>
    <property type="match status" value="1"/>
</dbReference>
<dbReference type="GO" id="GO:0006013">
    <property type="term" value="P:mannose metabolic process"/>
    <property type="evidence" value="ECO:0007669"/>
    <property type="project" value="InterPro"/>
</dbReference>
<dbReference type="InterPro" id="IPR054723">
    <property type="entry name" value="Ams1-like_N"/>
</dbReference>
<dbReference type="InterPro" id="IPR011682">
    <property type="entry name" value="Glyco_hydro_38_C"/>
</dbReference>
<keyword evidence="3 6" id="KW-0378">Hydrolase</keyword>
<dbReference type="InterPro" id="IPR015341">
    <property type="entry name" value="Glyco_hydro_38_cen"/>
</dbReference>
<dbReference type="GO" id="GO:0030246">
    <property type="term" value="F:carbohydrate binding"/>
    <property type="evidence" value="ECO:0007669"/>
    <property type="project" value="InterPro"/>
</dbReference>
<comment type="similarity">
    <text evidence="1">Belongs to the glycosyl hydrolase 38 family.</text>
</comment>
<protein>
    <submittedName>
        <fullName evidence="6">Alpha-mannosidase</fullName>
        <ecNumber evidence="6">3.2.1.24</ecNumber>
    </submittedName>
</protein>
<comment type="caution">
    <text evidence="6">The sequence shown here is derived from an EMBL/GenBank/DDBJ whole genome shotgun (WGS) entry which is preliminary data.</text>
</comment>
<gene>
    <name evidence="6" type="ORF">QFZ53_000718</name>
</gene>
<dbReference type="Proteomes" id="UP001244427">
    <property type="component" value="Unassembled WGS sequence"/>
</dbReference>
<evidence type="ECO:0000313" key="6">
    <source>
        <dbReference type="EMBL" id="MDQ0646522.1"/>
    </source>
</evidence>
<dbReference type="EMBL" id="JAUSXV010000001">
    <property type="protein sequence ID" value="MDQ0646522.1"/>
    <property type="molecule type" value="Genomic_DNA"/>
</dbReference>
<dbReference type="GO" id="GO:0004559">
    <property type="term" value="F:alpha-mannosidase activity"/>
    <property type="evidence" value="ECO:0007669"/>
    <property type="project" value="UniProtKB-EC"/>
</dbReference>
<accession>A0AAW8ETA2</accession>
<dbReference type="Pfam" id="PF17677">
    <property type="entry name" value="Glyco_hydro38C2"/>
    <property type="match status" value="1"/>
</dbReference>
<proteinExistence type="inferred from homology"/>
<dbReference type="GO" id="GO:0046872">
    <property type="term" value="F:metal ion binding"/>
    <property type="evidence" value="ECO:0007669"/>
    <property type="project" value="UniProtKB-KW"/>
</dbReference>
<dbReference type="InterPro" id="IPR027291">
    <property type="entry name" value="Glyco_hydro_38_N_sf"/>
</dbReference>
<name>A0AAW8ETA2_9MICO</name>